<dbReference type="AlphaFoldDB" id="A0A813YDG2"/>
<comment type="caution">
    <text evidence="4">The sequence shown here is derived from an EMBL/GenBank/DDBJ whole genome shotgun (WGS) entry which is preliminary data.</text>
</comment>
<dbReference type="InterPro" id="IPR038539">
    <property type="entry name" value="Anti-LPS_factor/Scygonadin_sf"/>
</dbReference>
<keyword evidence="3" id="KW-0732">Signal</keyword>
<dbReference type="GO" id="GO:0042742">
    <property type="term" value="P:defense response to bacterium"/>
    <property type="evidence" value="ECO:0007669"/>
    <property type="project" value="UniProtKB-KW"/>
</dbReference>
<sequence>MNTKVLVVCLVGIIGIVICHNERLQVNFDWKQLAIDAAKHIFSLHKWSDYKEIDFIGYKCSGQIKGRIHKLKWVWDGKFKCPSLTALEGSSRGFKSRTGAIEQAIIDFVQKATEQNVLSESQLNQLKASQ</sequence>
<dbReference type="Pfam" id="PF11630">
    <property type="entry name" value="Anti-LPS-SCYG"/>
    <property type="match status" value="1"/>
</dbReference>
<organism evidence="4 5">
    <name type="scientific">Brachionus calyciflorus</name>
    <dbReference type="NCBI Taxonomy" id="104777"/>
    <lineage>
        <taxon>Eukaryota</taxon>
        <taxon>Metazoa</taxon>
        <taxon>Spiralia</taxon>
        <taxon>Gnathifera</taxon>
        <taxon>Rotifera</taxon>
        <taxon>Eurotatoria</taxon>
        <taxon>Monogononta</taxon>
        <taxon>Pseudotrocha</taxon>
        <taxon>Ploima</taxon>
        <taxon>Brachionidae</taxon>
        <taxon>Brachionus</taxon>
    </lineage>
</organism>
<keyword evidence="1" id="KW-0929">Antimicrobial</keyword>
<keyword evidence="5" id="KW-1185">Reference proteome</keyword>
<dbReference type="OrthoDB" id="9970438at2759"/>
<reference evidence="4" key="1">
    <citation type="submission" date="2021-02" db="EMBL/GenBank/DDBJ databases">
        <authorList>
            <person name="Nowell W R."/>
        </authorList>
    </citation>
    <scope>NUCLEOTIDE SEQUENCE</scope>
    <source>
        <strain evidence="4">Ploen Becks lab</strain>
    </source>
</reference>
<feature type="signal peptide" evidence="3">
    <location>
        <begin position="1"/>
        <end position="19"/>
    </location>
</feature>
<keyword evidence="2" id="KW-0044">Antibiotic</keyword>
<evidence type="ECO:0000256" key="2">
    <source>
        <dbReference type="ARBA" id="ARBA00023022"/>
    </source>
</evidence>
<evidence type="ECO:0000313" key="4">
    <source>
        <dbReference type="EMBL" id="CAF0882676.1"/>
    </source>
</evidence>
<dbReference type="EMBL" id="CAJNOC010001670">
    <property type="protein sequence ID" value="CAF0882676.1"/>
    <property type="molecule type" value="Genomic_DNA"/>
</dbReference>
<evidence type="ECO:0008006" key="6">
    <source>
        <dbReference type="Google" id="ProtNLM"/>
    </source>
</evidence>
<protein>
    <recommendedName>
        <fullName evidence="6">Anti-lipopolysaccharide factor</fullName>
    </recommendedName>
</protein>
<dbReference type="InterPro" id="IPR024509">
    <property type="entry name" value="Anti-LPS_factor/Scygonadin"/>
</dbReference>
<gene>
    <name evidence="4" type="ORF">OXX778_LOCUS10496</name>
</gene>
<accession>A0A813YDG2</accession>
<name>A0A813YDG2_9BILA</name>
<evidence type="ECO:0000256" key="1">
    <source>
        <dbReference type="ARBA" id="ARBA00022529"/>
    </source>
</evidence>
<evidence type="ECO:0000313" key="5">
    <source>
        <dbReference type="Proteomes" id="UP000663879"/>
    </source>
</evidence>
<feature type="chain" id="PRO_5032396425" description="Anti-lipopolysaccharide factor" evidence="3">
    <location>
        <begin position="20"/>
        <end position="130"/>
    </location>
</feature>
<dbReference type="Proteomes" id="UP000663879">
    <property type="component" value="Unassembled WGS sequence"/>
</dbReference>
<dbReference type="Gene3D" id="3.30.160.320">
    <property type="match status" value="1"/>
</dbReference>
<evidence type="ECO:0000256" key="3">
    <source>
        <dbReference type="SAM" id="SignalP"/>
    </source>
</evidence>
<proteinExistence type="predicted"/>